<organism evidence="2 3">
    <name type="scientific">Paramarasmius palmivorus</name>
    <dbReference type="NCBI Taxonomy" id="297713"/>
    <lineage>
        <taxon>Eukaryota</taxon>
        <taxon>Fungi</taxon>
        <taxon>Dikarya</taxon>
        <taxon>Basidiomycota</taxon>
        <taxon>Agaricomycotina</taxon>
        <taxon>Agaricomycetes</taxon>
        <taxon>Agaricomycetidae</taxon>
        <taxon>Agaricales</taxon>
        <taxon>Marasmiineae</taxon>
        <taxon>Marasmiaceae</taxon>
        <taxon>Paramarasmius</taxon>
    </lineage>
</organism>
<dbReference type="GO" id="GO:0005840">
    <property type="term" value="C:ribosome"/>
    <property type="evidence" value="ECO:0007669"/>
    <property type="project" value="UniProtKB-KW"/>
</dbReference>
<accession>A0AAW0ECB8</accession>
<dbReference type="AlphaFoldDB" id="A0AAW0ECB8"/>
<comment type="caution">
    <text evidence="2">The sequence shown here is derived from an EMBL/GenBank/DDBJ whole genome shotgun (WGS) entry which is preliminary data.</text>
</comment>
<sequence>MPAYFTKAPSDLACLLEEIPGPAGDQMMVSITIAALFTLALFLYRLLRRLYPCLTIVELNKAETSLDVSFDDAVKNDYLRGSEREVIGKTRLCLKNKASQIRTQSLEVPASIWKKCFNVEAELFSDIIGWYVGAEALQREIAVRPSNSPALPLCLLRVLILQTIVELEKRYRYNIELGRRTMVATNV</sequence>
<name>A0AAW0ECB8_9AGAR</name>
<evidence type="ECO:0000313" key="3">
    <source>
        <dbReference type="Proteomes" id="UP001383192"/>
    </source>
</evidence>
<keyword evidence="2" id="KW-0687">Ribonucleoprotein</keyword>
<keyword evidence="3" id="KW-1185">Reference proteome</keyword>
<keyword evidence="1" id="KW-1133">Transmembrane helix</keyword>
<keyword evidence="2" id="KW-0689">Ribosomal protein</keyword>
<evidence type="ECO:0000256" key="1">
    <source>
        <dbReference type="SAM" id="Phobius"/>
    </source>
</evidence>
<protein>
    <submittedName>
        <fullName evidence="2">40S ribosomal protein S6</fullName>
    </submittedName>
</protein>
<feature type="transmembrane region" description="Helical" evidence="1">
    <location>
        <begin position="27"/>
        <end position="47"/>
    </location>
</feature>
<dbReference type="Proteomes" id="UP001383192">
    <property type="component" value="Unassembled WGS sequence"/>
</dbReference>
<proteinExistence type="predicted"/>
<reference evidence="2 3" key="1">
    <citation type="submission" date="2024-01" db="EMBL/GenBank/DDBJ databases">
        <title>A draft genome for a cacao thread blight-causing isolate of Paramarasmius palmivorus.</title>
        <authorList>
            <person name="Baruah I.K."/>
            <person name="Bukari Y."/>
            <person name="Amoako-Attah I."/>
            <person name="Meinhardt L.W."/>
            <person name="Bailey B.A."/>
            <person name="Cohen S.P."/>
        </authorList>
    </citation>
    <scope>NUCLEOTIDE SEQUENCE [LARGE SCALE GENOMIC DNA]</scope>
    <source>
        <strain evidence="2 3">GH-12</strain>
    </source>
</reference>
<gene>
    <name evidence="2" type="primary">RPS6_12</name>
    <name evidence="2" type="ORF">VNI00_000388</name>
</gene>
<keyword evidence="1" id="KW-0472">Membrane</keyword>
<dbReference type="EMBL" id="JAYKXP010000001">
    <property type="protein sequence ID" value="KAK7062891.1"/>
    <property type="molecule type" value="Genomic_DNA"/>
</dbReference>
<keyword evidence="1" id="KW-0812">Transmembrane</keyword>
<evidence type="ECO:0000313" key="2">
    <source>
        <dbReference type="EMBL" id="KAK7062891.1"/>
    </source>
</evidence>